<accession>A0ABU6VDT3</accession>
<evidence type="ECO:0000313" key="2">
    <source>
        <dbReference type="Proteomes" id="UP001341840"/>
    </source>
</evidence>
<protein>
    <submittedName>
        <fullName evidence="1">Uncharacterized protein</fullName>
    </submittedName>
</protein>
<sequence>MKSNIVLRVYFNGGIIPDTQEGVSFASESSITYVVLCFTSFSELRNSICQSVDTLISKVVSSILYRNPIVVFGGLMQFQPMPITDDASMRHMFQIHWNTQAQIPLIELCGFNIENVGEEEEANTVGQIAMEAIAWQQQNVRNATIGQDPYGAASFMRVLHLETMNAPEFLQHANQAVVGEDGEFCVGMEFGSSK</sequence>
<evidence type="ECO:0000313" key="1">
    <source>
        <dbReference type="EMBL" id="MED6171557.1"/>
    </source>
</evidence>
<keyword evidence="2" id="KW-1185">Reference proteome</keyword>
<organism evidence="1 2">
    <name type="scientific">Stylosanthes scabra</name>
    <dbReference type="NCBI Taxonomy" id="79078"/>
    <lineage>
        <taxon>Eukaryota</taxon>
        <taxon>Viridiplantae</taxon>
        <taxon>Streptophyta</taxon>
        <taxon>Embryophyta</taxon>
        <taxon>Tracheophyta</taxon>
        <taxon>Spermatophyta</taxon>
        <taxon>Magnoliopsida</taxon>
        <taxon>eudicotyledons</taxon>
        <taxon>Gunneridae</taxon>
        <taxon>Pentapetalae</taxon>
        <taxon>rosids</taxon>
        <taxon>fabids</taxon>
        <taxon>Fabales</taxon>
        <taxon>Fabaceae</taxon>
        <taxon>Papilionoideae</taxon>
        <taxon>50 kb inversion clade</taxon>
        <taxon>dalbergioids sensu lato</taxon>
        <taxon>Dalbergieae</taxon>
        <taxon>Pterocarpus clade</taxon>
        <taxon>Stylosanthes</taxon>
    </lineage>
</organism>
<gene>
    <name evidence="1" type="ORF">PIB30_041706</name>
</gene>
<comment type="caution">
    <text evidence="1">The sequence shown here is derived from an EMBL/GenBank/DDBJ whole genome shotgun (WGS) entry which is preliminary data.</text>
</comment>
<reference evidence="1 2" key="1">
    <citation type="journal article" date="2023" name="Plants (Basel)">
        <title>Bridging the Gap: Combining Genomics and Transcriptomics Approaches to Understand Stylosanthes scabra, an Orphan Legume from the Brazilian Caatinga.</title>
        <authorList>
            <person name="Ferreira-Neto J.R.C."/>
            <person name="da Silva M.D."/>
            <person name="Binneck E."/>
            <person name="de Melo N.F."/>
            <person name="da Silva R.H."/>
            <person name="de Melo A.L.T.M."/>
            <person name="Pandolfi V."/>
            <person name="Bustamante F.O."/>
            <person name="Brasileiro-Vidal A.C."/>
            <person name="Benko-Iseppon A.M."/>
        </authorList>
    </citation>
    <scope>NUCLEOTIDE SEQUENCE [LARGE SCALE GENOMIC DNA]</scope>
    <source>
        <tissue evidence="1">Leaves</tissue>
    </source>
</reference>
<proteinExistence type="predicted"/>
<name>A0ABU6VDT3_9FABA</name>
<dbReference type="Proteomes" id="UP001341840">
    <property type="component" value="Unassembled WGS sequence"/>
</dbReference>
<dbReference type="EMBL" id="JASCZI010151267">
    <property type="protein sequence ID" value="MED6171557.1"/>
    <property type="molecule type" value="Genomic_DNA"/>
</dbReference>